<gene>
    <name evidence="1" type="ORF">LEP1GSC116_1276</name>
</gene>
<dbReference type="AlphaFoldDB" id="M6RV16"/>
<evidence type="ECO:0008006" key="3">
    <source>
        <dbReference type="Google" id="ProtNLM"/>
    </source>
</evidence>
<reference evidence="1 2" key="1">
    <citation type="submission" date="2013-01" db="EMBL/GenBank/DDBJ databases">
        <authorList>
            <person name="Harkins D.M."/>
            <person name="Durkin A.S."/>
            <person name="Brinkac L.M."/>
            <person name="Haft D.H."/>
            <person name="Selengut J.D."/>
            <person name="Sanka R."/>
            <person name="DePew J."/>
            <person name="Purushe J."/>
            <person name="Picardeau M."/>
            <person name="Werts C."/>
            <person name="Goarant C."/>
            <person name="Vinetz J.M."/>
            <person name="Sutton G.G."/>
            <person name="Nierman W.C."/>
            <person name="Fouts D.E."/>
        </authorList>
    </citation>
    <scope>NUCLEOTIDE SEQUENCE [LARGE SCALE GENOMIC DNA]</scope>
    <source>
        <strain evidence="1 2">Verdun HP</strain>
    </source>
</reference>
<evidence type="ECO:0000313" key="1">
    <source>
        <dbReference type="EMBL" id="EMO04668.1"/>
    </source>
</evidence>
<accession>M6RV16</accession>
<dbReference type="EMBL" id="AHNZ02000602">
    <property type="protein sequence ID" value="EMO04668.1"/>
    <property type="molecule type" value="Genomic_DNA"/>
</dbReference>
<dbReference type="Proteomes" id="UP000012092">
    <property type="component" value="Unassembled WGS sequence"/>
</dbReference>
<evidence type="ECO:0000313" key="2">
    <source>
        <dbReference type="Proteomes" id="UP000012092"/>
    </source>
</evidence>
<protein>
    <recommendedName>
        <fullName evidence="3">SLEI domain protein, PF07620 family</fullName>
    </recommendedName>
</protein>
<comment type="caution">
    <text evidence="1">The sequence shown here is derived from an EMBL/GenBank/DDBJ whole genome shotgun (WGS) entry which is preliminary data.</text>
</comment>
<organism evidence="1 2">
    <name type="scientific">Leptospira interrogans serovar Icterohaemorrhagiae str. Verdun HP</name>
    <dbReference type="NCBI Taxonomy" id="1049910"/>
    <lineage>
        <taxon>Bacteria</taxon>
        <taxon>Pseudomonadati</taxon>
        <taxon>Spirochaetota</taxon>
        <taxon>Spirochaetia</taxon>
        <taxon>Leptospirales</taxon>
        <taxon>Leptospiraceae</taxon>
        <taxon>Leptospira</taxon>
    </lineage>
</organism>
<proteinExistence type="predicted"/>
<name>M6RV16_LEPIR</name>
<sequence length="55" mass="6389">MGTTLIIKKNLFFYKPIFCILYAGNFLKLAQNLKEFLHDHSLEILKSNAVVLTKF</sequence>